<dbReference type="AlphaFoldDB" id="A0A0E9PI24"/>
<evidence type="ECO:0000256" key="1">
    <source>
        <dbReference type="SAM" id="SignalP"/>
    </source>
</evidence>
<feature type="chain" id="PRO_5002430721" evidence="1">
    <location>
        <begin position="21"/>
        <end position="47"/>
    </location>
</feature>
<sequence>MFFIVSILCCLCIFYHTGLIAFVENDKNRNNIESIFQPVLGFIAKKF</sequence>
<protein>
    <submittedName>
        <fullName evidence="2">Uncharacterized protein</fullName>
    </submittedName>
</protein>
<accession>A0A0E9PI24</accession>
<keyword evidence="1" id="KW-0732">Signal</keyword>
<reference evidence="2" key="1">
    <citation type="submission" date="2014-11" db="EMBL/GenBank/DDBJ databases">
        <authorList>
            <person name="Amaro Gonzalez C."/>
        </authorList>
    </citation>
    <scope>NUCLEOTIDE SEQUENCE</scope>
</reference>
<proteinExistence type="predicted"/>
<name>A0A0E9PI24_ANGAN</name>
<organism evidence="2">
    <name type="scientific">Anguilla anguilla</name>
    <name type="common">European freshwater eel</name>
    <name type="synonym">Muraena anguilla</name>
    <dbReference type="NCBI Taxonomy" id="7936"/>
    <lineage>
        <taxon>Eukaryota</taxon>
        <taxon>Metazoa</taxon>
        <taxon>Chordata</taxon>
        <taxon>Craniata</taxon>
        <taxon>Vertebrata</taxon>
        <taxon>Euteleostomi</taxon>
        <taxon>Actinopterygii</taxon>
        <taxon>Neopterygii</taxon>
        <taxon>Teleostei</taxon>
        <taxon>Anguilliformes</taxon>
        <taxon>Anguillidae</taxon>
        <taxon>Anguilla</taxon>
    </lineage>
</organism>
<evidence type="ECO:0000313" key="2">
    <source>
        <dbReference type="EMBL" id="JAH03493.1"/>
    </source>
</evidence>
<dbReference type="EMBL" id="GBXM01105084">
    <property type="protein sequence ID" value="JAH03493.1"/>
    <property type="molecule type" value="Transcribed_RNA"/>
</dbReference>
<reference evidence="2" key="2">
    <citation type="journal article" date="2015" name="Fish Shellfish Immunol.">
        <title>Early steps in the European eel (Anguilla anguilla)-Vibrio vulnificus interaction in the gills: Role of the RtxA13 toxin.</title>
        <authorList>
            <person name="Callol A."/>
            <person name="Pajuelo D."/>
            <person name="Ebbesson L."/>
            <person name="Teles M."/>
            <person name="MacKenzie S."/>
            <person name="Amaro C."/>
        </authorList>
    </citation>
    <scope>NUCLEOTIDE SEQUENCE</scope>
</reference>
<feature type="signal peptide" evidence="1">
    <location>
        <begin position="1"/>
        <end position="20"/>
    </location>
</feature>